<name>A0A392R8C6_9FABA</name>
<proteinExistence type="predicted"/>
<accession>A0A392R8C6</accession>
<evidence type="ECO:0000313" key="1">
    <source>
        <dbReference type="EMBL" id="MCI32843.1"/>
    </source>
</evidence>
<dbReference type="AlphaFoldDB" id="A0A392R8C6"/>
<comment type="caution">
    <text evidence="1">The sequence shown here is derived from an EMBL/GenBank/DDBJ whole genome shotgun (WGS) entry which is preliminary data.</text>
</comment>
<keyword evidence="2" id="KW-1185">Reference proteome</keyword>
<evidence type="ECO:0000313" key="2">
    <source>
        <dbReference type="Proteomes" id="UP000265520"/>
    </source>
</evidence>
<reference evidence="1 2" key="1">
    <citation type="journal article" date="2018" name="Front. Plant Sci.">
        <title>Red Clover (Trifolium pratense) and Zigzag Clover (T. medium) - A Picture of Genomic Similarities and Differences.</title>
        <authorList>
            <person name="Dluhosova J."/>
            <person name="Istvanek J."/>
            <person name="Nedelnik J."/>
            <person name="Repkova J."/>
        </authorList>
    </citation>
    <scope>NUCLEOTIDE SEQUENCE [LARGE SCALE GENOMIC DNA]</scope>
    <source>
        <strain evidence="2">cv. 10/8</strain>
        <tissue evidence="1">Leaf</tissue>
    </source>
</reference>
<feature type="non-terminal residue" evidence="1">
    <location>
        <position position="74"/>
    </location>
</feature>
<dbReference type="Proteomes" id="UP000265520">
    <property type="component" value="Unassembled WGS sequence"/>
</dbReference>
<protein>
    <submittedName>
        <fullName evidence="1">Gag-pol polyprotein</fullName>
    </submittedName>
</protein>
<dbReference type="EMBL" id="LXQA010199217">
    <property type="protein sequence ID" value="MCI32843.1"/>
    <property type="molecule type" value="Genomic_DNA"/>
</dbReference>
<organism evidence="1 2">
    <name type="scientific">Trifolium medium</name>
    <dbReference type="NCBI Taxonomy" id="97028"/>
    <lineage>
        <taxon>Eukaryota</taxon>
        <taxon>Viridiplantae</taxon>
        <taxon>Streptophyta</taxon>
        <taxon>Embryophyta</taxon>
        <taxon>Tracheophyta</taxon>
        <taxon>Spermatophyta</taxon>
        <taxon>Magnoliopsida</taxon>
        <taxon>eudicotyledons</taxon>
        <taxon>Gunneridae</taxon>
        <taxon>Pentapetalae</taxon>
        <taxon>rosids</taxon>
        <taxon>fabids</taxon>
        <taxon>Fabales</taxon>
        <taxon>Fabaceae</taxon>
        <taxon>Papilionoideae</taxon>
        <taxon>50 kb inversion clade</taxon>
        <taxon>NPAAA clade</taxon>
        <taxon>Hologalegina</taxon>
        <taxon>IRL clade</taxon>
        <taxon>Trifolieae</taxon>
        <taxon>Trifolium</taxon>
    </lineage>
</organism>
<sequence>MTDEESCDDELAYDELADSYRELCLKSEEICRTLEKQKKIISQLQAERNDNHANIDELHKKVKYLTYDLDEANK</sequence>